<dbReference type="PIRSF" id="PIRSF029407">
    <property type="entry name" value="UCP029407"/>
    <property type="match status" value="1"/>
</dbReference>
<sequence>MPATGLGLSEDNPKGHFEPREIVALHDRVLASAAMHWWDWEKFPDAWYESDQAQPFVDELAETVQTEFGDAPLFVVKDPRSCLLIPLWRRVAAKLDLEIKAVLPVRHPDEVARSLHARDGFPLPNSHMAWLRYVLEAERESRDLPRVFLRYEDLLSDGPGTMRRVVETLQLPLNTGETGAALADFIDPDLRRSRTDSAPLHPWLRDTLAAYEDAAWARPDGTAHGPDASLLDRIHAAYGTACAAFVPALRATNKGFEDAQALNRLIPGVQAERDAALAEAASLRAELAAREADLADLRDRPQQGQSKPAVKWWQRG</sequence>
<proteinExistence type="predicted"/>
<evidence type="ECO:0000313" key="3">
    <source>
        <dbReference type="Proteomes" id="UP001224644"/>
    </source>
</evidence>
<protein>
    <recommendedName>
        <fullName evidence="4">Sulfotransferase family protein</fullName>
    </recommendedName>
</protein>
<evidence type="ECO:0000256" key="1">
    <source>
        <dbReference type="SAM" id="MobiDB-lite"/>
    </source>
</evidence>
<dbReference type="EMBL" id="JAUFPX010000012">
    <property type="protein sequence ID" value="MDN3591577.1"/>
    <property type="molecule type" value="Genomic_DNA"/>
</dbReference>
<organism evidence="2 3">
    <name type="scientific">Methylobacterium adhaesivum</name>
    <dbReference type="NCBI Taxonomy" id="333297"/>
    <lineage>
        <taxon>Bacteria</taxon>
        <taxon>Pseudomonadati</taxon>
        <taxon>Pseudomonadota</taxon>
        <taxon>Alphaproteobacteria</taxon>
        <taxon>Hyphomicrobiales</taxon>
        <taxon>Methylobacteriaceae</taxon>
        <taxon>Methylobacterium</taxon>
    </lineage>
</organism>
<name>A0ABT8BJB4_9HYPH</name>
<comment type="caution">
    <text evidence="2">The sequence shown here is derived from an EMBL/GenBank/DDBJ whole genome shotgun (WGS) entry which is preliminary data.</text>
</comment>
<reference evidence="3" key="1">
    <citation type="journal article" date="2019" name="Int. J. Syst. Evol. Microbiol.">
        <title>The Global Catalogue of Microorganisms (GCM) 10K type strain sequencing project: providing services to taxonomists for standard genome sequencing and annotation.</title>
        <authorList>
            <consortium name="The Broad Institute Genomics Platform"/>
            <consortium name="The Broad Institute Genome Sequencing Center for Infectious Disease"/>
            <person name="Wu L."/>
            <person name="Ma J."/>
        </authorList>
    </citation>
    <scope>NUCLEOTIDE SEQUENCE [LARGE SCALE GENOMIC DNA]</scope>
    <source>
        <strain evidence="3">CECT 7069</strain>
    </source>
</reference>
<feature type="region of interest" description="Disordered" evidence="1">
    <location>
        <begin position="295"/>
        <end position="316"/>
    </location>
</feature>
<evidence type="ECO:0008006" key="4">
    <source>
        <dbReference type="Google" id="ProtNLM"/>
    </source>
</evidence>
<dbReference type="Gene3D" id="3.40.50.300">
    <property type="entry name" value="P-loop containing nucleotide triphosphate hydrolases"/>
    <property type="match status" value="1"/>
</dbReference>
<evidence type="ECO:0000313" key="2">
    <source>
        <dbReference type="EMBL" id="MDN3591577.1"/>
    </source>
</evidence>
<gene>
    <name evidence="2" type="ORF">QWZ12_13305</name>
</gene>
<dbReference type="InterPro" id="IPR014556">
    <property type="entry name" value="UCP029407"/>
</dbReference>
<dbReference type="RefSeq" id="WP_238225577.1">
    <property type="nucleotide sequence ID" value="NZ_BPQD01000014.1"/>
</dbReference>
<dbReference type="SUPFAM" id="SSF52540">
    <property type="entry name" value="P-loop containing nucleoside triphosphate hydrolases"/>
    <property type="match status" value="1"/>
</dbReference>
<keyword evidence="3" id="KW-1185">Reference proteome</keyword>
<dbReference type="Proteomes" id="UP001224644">
    <property type="component" value="Unassembled WGS sequence"/>
</dbReference>
<accession>A0ABT8BJB4</accession>
<dbReference type="InterPro" id="IPR027417">
    <property type="entry name" value="P-loop_NTPase"/>
</dbReference>